<accession>A0ABY8PWZ1</accession>
<dbReference type="PANTHER" id="PTHR36836">
    <property type="entry name" value="COLANIC ACID BIOSYNTHESIS PROTEIN WCAK"/>
    <property type="match status" value="1"/>
</dbReference>
<dbReference type="EMBL" id="CP123967">
    <property type="protein sequence ID" value="WGT46995.1"/>
    <property type="molecule type" value="Genomic_DNA"/>
</dbReference>
<sequence>MTAAQTTPDQSDQFKILLLTNRDSDNVGDQLIEASAISLIEGAMQNLGIARNRFSIHSRAAGMITKAYMKTGDPKQIESAKKSISESDVVIFGGAPLFNYRYQLFYLRTIRTIELAQEYGVPVLFSSIGVEKYDEASEKSMELKKALALPVVRQITTRDDIDSLRKYVAGTDVSVAHVSDPAVFADIVFSPKPKAARPAPKPAPAAPTSLRARVVGALPGPVEQRLRKVLHRPKPTQTPSTVPSPAAPTASVPERKKKIGLVVTRAGIFADNKIDFTAGKQRQLWLDIIRDLKARGYDYHLFTTGHFADEVLLDQLVKDDKVPAGKVTFTVNSPEELHAELSSCDGVIAYRLHASIASFAYGIPSIGLSWNFKVPYFYESVGHGDRALPVEKWTAEDIVPALEKAMAEGVHKDEAFLMTVYETLFAGLKGVFAPGSTAKPYTYAELHTELPRYAGTTEKDYRGKVTRKLRRTYEAYRRHAY</sequence>
<feature type="domain" description="Polysaccharide pyruvyl transferase" evidence="2">
    <location>
        <begin position="26"/>
        <end position="370"/>
    </location>
</feature>
<evidence type="ECO:0000256" key="1">
    <source>
        <dbReference type="SAM" id="MobiDB-lite"/>
    </source>
</evidence>
<feature type="compositionally biased region" description="Low complexity" evidence="1">
    <location>
        <begin position="238"/>
        <end position="252"/>
    </location>
</feature>
<dbReference type="Pfam" id="PF04230">
    <property type="entry name" value="PS_pyruv_trans"/>
    <property type="match status" value="1"/>
</dbReference>
<gene>
    <name evidence="3" type="ORF">QH948_12845</name>
</gene>
<protein>
    <submittedName>
        <fullName evidence="3">Polysaccharide pyruvyl transferase family protein</fullName>
    </submittedName>
</protein>
<dbReference type="PANTHER" id="PTHR36836:SF1">
    <property type="entry name" value="COLANIC ACID BIOSYNTHESIS PROTEIN WCAK"/>
    <property type="match status" value="1"/>
</dbReference>
<dbReference type="GO" id="GO:0016740">
    <property type="term" value="F:transferase activity"/>
    <property type="evidence" value="ECO:0007669"/>
    <property type="project" value="UniProtKB-KW"/>
</dbReference>
<keyword evidence="4" id="KW-1185">Reference proteome</keyword>
<organism evidence="3 4">
    <name type="scientific">Tessaracoccus lacteus</name>
    <dbReference type="NCBI Taxonomy" id="3041766"/>
    <lineage>
        <taxon>Bacteria</taxon>
        <taxon>Bacillati</taxon>
        <taxon>Actinomycetota</taxon>
        <taxon>Actinomycetes</taxon>
        <taxon>Propionibacteriales</taxon>
        <taxon>Propionibacteriaceae</taxon>
        <taxon>Tessaracoccus</taxon>
    </lineage>
</organism>
<evidence type="ECO:0000313" key="4">
    <source>
        <dbReference type="Proteomes" id="UP001244136"/>
    </source>
</evidence>
<name>A0ABY8PWZ1_9ACTN</name>
<keyword evidence="3" id="KW-0808">Transferase</keyword>
<reference evidence="3 4" key="1">
    <citation type="journal article" date="2008" name="Int. J. Syst. Evol. Microbiol.">
        <title>Tessaracoccus flavescens sp. nov., isolated from marine sediment.</title>
        <authorList>
            <person name="Lee D.W."/>
            <person name="Lee S.D."/>
        </authorList>
    </citation>
    <scope>NUCLEOTIDE SEQUENCE [LARGE SCALE GENOMIC DNA]</scope>
    <source>
        <strain evidence="3 4">T21</strain>
    </source>
</reference>
<dbReference type="Proteomes" id="UP001244136">
    <property type="component" value="Chromosome"/>
</dbReference>
<evidence type="ECO:0000259" key="2">
    <source>
        <dbReference type="Pfam" id="PF04230"/>
    </source>
</evidence>
<dbReference type="InterPro" id="IPR007345">
    <property type="entry name" value="Polysacch_pyruvyl_Trfase"/>
</dbReference>
<evidence type="ECO:0000313" key="3">
    <source>
        <dbReference type="EMBL" id="WGT46995.1"/>
    </source>
</evidence>
<feature type="region of interest" description="Disordered" evidence="1">
    <location>
        <begin position="232"/>
        <end position="252"/>
    </location>
</feature>
<dbReference type="RefSeq" id="WP_281144737.1">
    <property type="nucleotide sequence ID" value="NZ_CP123967.1"/>
</dbReference>
<proteinExistence type="predicted"/>